<dbReference type="Gene3D" id="3.40.50.1220">
    <property type="entry name" value="TPP-binding domain"/>
    <property type="match status" value="1"/>
</dbReference>
<organism evidence="6 7">
    <name type="scientific">Acinetobacter brisouii CIP 110357</name>
    <dbReference type="NCBI Taxonomy" id="1341683"/>
    <lineage>
        <taxon>Bacteria</taxon>
        <taxon>Pseudomonadati</taxon>
        <taxon>Pseudomonadota</taxon>
        <taxon>Gammaproteobacteria</taxon>
        <taxon>Moraxellales</taxon>
        <taxon>Moraxellaceae</taxon>
        <taxon>Acinetobacter</taxon>
    </lineage>
</organism>
<evidence type="ECO:0000313" key="7">
    <source>
        <dbReference type="Proteomes" id="UP000018418"/>
    </source>
</evidence>
<keyword evidence="2" id="KW-0808">Transferase</keyword>
<dbReference type="SUPFAM" id="SSF52467">
    <property type="entry name" value="DHS-like NAD/FAD-binding domain"/>
    <property type="match status" value="1"/>
</dbReference>
<evidence type="ECO:0000313" key="6">
    <source>
        <dbReference type="EMBL" id="ESK51156.1"/>
    </source>
</evidence>
<accession>V2URB4</accession>
<dbReference type="PROSITE" id="PS50305">
    <property type="entry name" value="SIRTUIN"/>
    <property type="match status" value="1"/>
</dbReference>
<dbReference type="GO" id="GO:0017136">
    <property type="term" value="F:histone deacetylase activity, NAD-dependent"/>
    <property type="evidence" value="ECO:0007669"/>
    <property type="project" value="TreeGrafter"/>
</dbReference>
<dbReference type="STRING" id="396323.VH98_02640"/>
<dbReference type="Gene3D" id="3.30.1600.10">
    <property type="entry name" value="SIR2/SIRT2 'Small Domain"/>
    <property type="match status" value="1"/>
</dbReference>
<dbReference type="Pfam" id="PF02146">
    <property type="entry name" value="SIR2"/>
    <property type="match status" value="1"/>
</dbReference>
<feature type="domain" description="Deacetylase sirtuin-type" evidence="5">
    <location>
        <begin position="1"/>
        <end position="127"/>
    </location>
</feature>
<dbReference type="PANTHER" id="PTHR11085">
    <property type="entry name" value="NAD-DEPENDENT PROTEIN DEACYLASE SIRTUIN-5, MITOCHONDRIAL-RELATED"/>
    <property type="match status" value="1"/>
</dbReference>
<dbReference type="EMBL" id="AYEU01000006">
    <property type="protein sequence ID" value="ESK51156.1"/>
    <property type="molecule type" value="Genomic_DNA"/>
</dbReference>
<dbReference type="AlphaFoldDB" id="V2URB4"/>
<reference evidence="6 7" key="1">
    <citation type="submission" date="2013-10" db="EMBL/GenBank/DDBJ databases">
        <title>The Genome Sequence of Acinetobacter brisouii CIP 110357.</title>
        <authorList>
            <consortium name="The Broad Institute Genomics Platform"/>
            <consortium name="The Broad Institute Genome Sequencing Center for Infectious Disease"/>
            <person name="Cerqueira G."/>
            <person name="Feldgarden M."/>
            <person name="Courvalin P."/>
            <person name="Grillot-Courvalin C."/>
            <person name="Clermont D."/>
            <person name="Rocha E."/>
            <person name="Yoon E.-J."/>
            <person name="Nemec A."/>
            <person name="Young S.K."/>
            <person name="Zeng Q."/>
            <person name="Gargeya S."/>
            <person name="Fitzgerald M."/>
            <person name="Abouelleil A."/>
            <person name="Alvarado L."/>
            <person name="Berlin A.M."/>
            <person name="Chapman S.B."/>
            <person name="Gainer-Dewar J."/>
            <person name="Goldberg J."/>
            <person name="Gnerre S."/>
            <person name="Griggs A."/>
            <person name="Gujja S."/>
            <person name="Hansen M."/>
            <person name="Howarth C."/>
            <person name="Imamovic A."/>
            <person name="Ireland A."/>
            <person name="Larimer J."/>
            <person name="McCowan C."/>
            <person name="Murphy C."/>
            <person name="Pearson M."/>
            <person name="Poon T.W."/>
            <person name="Priest M."/>
            <person name="Roberts A."/>
            <person name="Saif S."/>
            <person name="Shea T."/>
            <person name="Sykes S."/>
            <person name="Wortman J."/>
            <person name="Nusbaum C."/>
            <person name="Birren B."/>
        </authorList>
    </citation>
    <scope>NUCLEOTIDE SEQUENCE [LARGE SCALE GENOMIC DNA]</scope>
    <source>
        <strain evidence="6 7">CIP 110357</strain>
    </source>
</reference>
<keyword evidence="3" id="KW-0520">NAD</keyword>
<dbReference type="PATRIC" id="fig|1341683.3.peg.1648"/>
<dbReference type="InterPro" id="IPR003000">
    <property type="entry name" value="Sirtuin"/>
</dbReference>
<name>V2URB4_9GAMM</name>
<keyword evidence="7" id="KW-1185">Reference proteome</keyword>
<dbReference type="HOGENOM" id="CLU_134761_1_0_6"/>
<protein>
    <recommendedName>
        <fullName evidence="1">protein acetyllysine N-acetyltransferase</fullName>
        <ecNumber evidence="1">2.3.1.286</ecNumber>
    </recommendedName>
</protein>
<dbReference type="InterPro" id="IPR029035">
    <property type="entry name" value="DHS-like_NAD/FAD-binding_dom"/>
</dbReference>
<comment type="caution">
    <text evidence="4">Lacks conserved residue(s) required for the propagation of feature annotation.</text>
</comment>
<comment type="caution">
    <text evidence="6">The sequence shown here is derived from an EMBL/GenBank/DDBJ whole genome shotgun (WGS) entry which is preliminary data.</text>
</comment>
<dbReference type="GO" id="GO:0070403">
    <property type="term" value="F:NAD+ binding"/>
    <property type="evidence" value="ECO:0007669"/>
    <property type="project" value="InterPro"/>
</dbReference>
<evidence type="ECO:0000256" key="2">
    <source>
        <dbReference type="ARBA" id="ARBA00022679"/>
    </source>
</evidence>
<sequence>MQKLVVFSGAGMSAESGIHTFRDSNGLWENHAIEDVATPEAWARQPELVQRFYNERRKQILAAQPNPAHQLIARLQDYFDVSVITQNIDDLHERAGNLKVTHLHGNIRFAKSSAPNQTAYPEKYYPQ</sequence>
<dbReference type="Proteomes" id="UP000018418">
    <property type="component" value="Unassembled WGS sequence"/>
</dbReference>
<dbReference type="InterPro" id="IPR026591">
    <property type="entry name" value="Sirtuin_cat_small_dom_sf"/>
</dbReference>
<evidence type="ECO:0000256" key="3">
    <source>
        <dbReference type="ARBA" id="ARBA00023027"/>
    </source>
</evidence>
<dbReference type="PANTHER" id="PTHR11085:SF4">
    <property type="entry name" value="NAD-DEPENDENT PROTEIN DEACYLASE"/>
    <property type="match status" value="1"/>
</dbReference>
<proteinExistence type="predicted"/>
<evidence type="ECO:0000256" key="4">
    <source>
        <dbReference type="PROSITE-ProRule" id="PRU00236"/>
    </source>
</evidence>
<evidence type="ECO:0000256" key="1">
    <source>
        <dbReference type="ARBA" id="ARBA00012928"/>
    </source>
</evidence>
<dbReference type="InterPro" id="IPR026590">
    <property type="entry name" value="Ssirtuin_cat_dom"/>
</dbReference>
<gene>
    <name evidence="6" type="ORF">P255_01662</name>
</gene>
<evidence type="ECO:0000259" key="5">
    <source>
        <dbReference type="PROSITE" id="PS50305"/>
    </source>
</evidence>
<dbReference type="InterPro" id="IPR050134">
    <property type="entry name" value="NAD-dep_sirtuin_deacylases"/>
</dbReference>
<dbReference type="EC" id="2.3.1.286" evidence="1"/>